<dbReference type="RefSeq" id="WP_187254990.1">
    <property type="nucleotide sequence ID" value="NZ_JBHULF010000006.1"/>
</dbReference>
<dbReference type="CDD" id="cd06779">
    <property type="entry name" value="cpPDZ_Deg_HtrA-like"/>
    <property type="match status" value="1"/>
</dbReference>
<comment type="caution">
    <text evidence="5">The sequence shown here is derived from an EMBL/GenBank/DDBJ whole genome shotgun (WGS) entry which is preliminary data.</text>
</comment>
<evidence type="ECO:0000313" key="6">
    <source>
        <dbReference type="Proteomes" id="UP000765802"/>
    </source>
</evidence>
<dbReference type="InterPro" id="IPR001940">
    <property type="entry name" value="Peptidase_S1C"/>
</dbReference>
<comment type="similarity">
    <text evidence="1">Belongs to the peptidase S1C family.</text>
</comment>
<evidence type="ECO:0000256" key="1">
    <source>
        <dbReference type="ARBA" id="ARBA00010541"/>
    </source>
</evidence>
<proteinExistence type="inferred from homology"/>
<evidence type="ECO:0000256" key="2">
    <source>
        <dbReference type="ARBA" id="ARBA00022670"/>
    </source>
</evidence>
<dbReference type="SUPFAM" id="SSF50494">
    <property type="entry name" value="Trypsin-like serine proteases"/>
    <property type="match status" value="1"/>
</dbReference>
<dbReference type="Pfam" id="PF13180">
    <property type="entry name" value="PDZ_2"/>
    <property type="match status" value="1"/>
</dbReference>
<dbReference type="EMBL" id="MBUA01000001">
    <property type="protein sequence ID" value="MBC6489633.1"/>
    <property type="molecule type" value="Genomic_DNA"/>
</dbReference>
<dbReference type="PANTHER" id="PTHR22939">
    <property type="entry name" value="SERINE PROTEASE FAMILY S1C HTRA-RELATED"/>
    <property type="match status" value="1"/>
</dbReference>
<accession>A0ABR7M3N8</accession>
<dbReference type="SMART" id="SM00228">
    <property type="entry name" value="PDZ"/>
    <property type="match status" value="2"/>
</dbReference>
<keyword evidence="2" id="KW-0645">Protease</keyword>
<keyword evidence="6" id="KW-1185">Reference proteome</keyword>
<dbReference type="SUPFAM" id="SSF50156">
    <property type="entry name" value="PDZ domain-like"/>
    <property type="match status" value="2"/>
</dbReference>
<dbReference type="PRINTS" id="PR00834">
    <property type="entry name" value="PROTEASES2C"/>
</dbReference>
<dbReference type="Proteomes" id="UP000765802">
    <property type="component" value="Unassembled WGS sequence"/>
</dbReference>
<evidence type="ECO:0000256" key="3">
    <source>
        <dbReference type="ARBA" id="ARBA00022801"/>
    </source>
</evidence>
<dbReference type="Gene3D" id="2.30.42.10">
    <property type="match status" value="2"/>
</dbReference>
<dbReference type="InterPro" id="IPR001478">
    <property type="entry name" value="PDZ"/>
</dbReference>
<name>A0ABR7M3N8_9BACT</name>
<dbReference type="InterPro" id="IPR009003">
    <property type="entry name" value="Peptidase_S1_PA"/>
</dbReference>
<dbReference type="PANTHER" id="PTHR22939:SF129">
    <property type="entry name" value="SERINE PROTEASE HTRA2, MITOCHONDRIAL"/>
    <property type="match status" value="1"/>
</dbReference>
<organism evidence="5 6">
    <name type="scientific">Flavihumibacter stibioxidans</name>
    <dbReference type="NCBI Taxonomy" id="1834163"/>
    <lineage>
        <taxon>Bacteria</taxon>
        <taxon>Pseudomonadati</taxon>
        <taxon>Bacteroidota</taxon>
        <taxon>Chitinophagia</taxon>
        <taxon>Chitinophagales</taxon>
        <taxon>Chitinophagaceae</taxon>
        <taxon>Flavihumibacter</taxon>
    </lineage>
</organism>
<dbReference type="Gene3D" id="2.40.10.120">
    <property type="match status" value="1"/>
</dbReference>
<reference evidence="5 6" key="1">
    <citation type="submission" date="2016-07" db="EMBL/GenBank/DDBJ databases">
        <title>Genome analysis of Flavihumibacter stibioxidans YS-17.</title>
        <authorList>
            <person name="Shi K."/>
            <person name="Han Y."/>
            <person name="Wang G."/>
        </authorList>
    </citation>
    <scope>NUCLEOTIDE SEQUENCE [LARGE SCALE GENOMIC DNA]</scope>
    <source>
        <strain evidence="5 6">YS-17</strain>
    </source>
</reference>
<dbReference type="PROSITE" id="PS50106">
    <property type="entry name" value="PDZ"/>
    <property type="match status" value="1"/>
</dbReference>
<protein>
    <recommendedName>
        <fullName evidence="4">PDZ domain-containing protein</fullName>
    </recommendedName>
</protein>
<evidence type="ECO:0000259" key="4">
    <source>
        <dbReference type="PROSITE" id="PS50106"/>
    </source>
</evidence>
<feature type="domain" description="PDZ" evidence="4">
    <location>
        <begin position="289"/>
        <end position="383"/>
    </location>
</feature>
<sequence length="500" mass="52903">MKSKMKIAALAFGAVAIIGGYALFANNSKPYNSVLQNNSTAFVKTAYTETGSTPIDFEKAASSAVPTVVHIKTVTKFKETAGRNQQQQNPFGDMFGNDDFFKKFFGDGSRSFQQPEQKASGSGVIISNDGYIVTNNHVVDGATDITVTSNDRKNYKAKVIGTDPNTDLALIKIDAKNLPVMPLGNSDDVHLGQWVLAVGYPLNLDVTVTQGIVSAKSRNIGINRQGTAPVEAFIQTDAAVNPGSSGGALVNTNGELIGINTAIASPTGSYAGYAYSIPSNLMQKVIGDIMKFGTVQRGYLGISMAPEDLDNAKKKELGINDEVAAVWVMETDPAGAAEEAGIIKGDAIIKIDNAAVNTGAQLAEQVARHKPGDKINVTVLRGKEEKVFAVTLKNKVGTFASQKAALVESLGAVLADVSKDDAKKMNITGGVQVTEIGDGIIGNETNMKPGFVITKVAGIVVKTTEELRDALGKAGNNFQIEGLYPGSSELYYYGINDFKK</sequence>
<dbReference type="Pfam" id="PF13365">
    <property type="entry name" value="Trypsin_2"/>
    <property type="match status" value="1"/>
</dbReference>
<dbReference type="InterPro" id="IPR036034">
    <property type="entry name" value="PDZ_sf"/>
</dbReference>
<keyword evidence="3" id="KW-0378">Hydrolase</keyword>
<gene>
    <name evidence="5" type="ORF">BC349_01530</name>
</gene>
<evidence type="ECO:0000313" key="5">
    <source>
        <dbReference type="EMBL" id="MBC6489633.1"/>
    </source>
</evidence>